<dbReference type="RefSeq" id="WP_336925951.1">
    <property type="nucleotide sequence ID" value="NZ_JBANRO010000005.1"/>
</dbReference>
<comment type="caution">
    <text evidence="4">The sequence shown here is derived from an EMBL/GenBank/DDBJ whole genome shotgun (WGS) entry which is preliminary data.</text>
</comment>
<feature type="signal peptide" evidence="1">
    <location>
        <begin position="1"/>
        <end position="35"/>
    </location>
</feature>
<dbReference type="Gene3D" id="3.60.21.70">
    <property type="entry name" value="PhoD-like phosphatase"/>
    <property type="match status" value="1"/>
</dbReference>
<evidence type="ECO:0000256" key="1">
    <source>
        <dbReference type="SAM" id="SignalP"/>
    </source>
</evidence>
<proteinExistence type="predicted"/>
<dbReference type="CDD" id="cd07389">
    <property type="entry name" value="MPP_PhoD"/>
    <property type="match status" value="1"/>
</dbReference>
<reference evidence="5" key="1">
    <citation type="journal article" date="2019" name="Int. J. Syst. Evol. Microbiol.">
        <title>The Global Catalogue of Microorganisms (GCM) 10K type strain sequencing project: providing services to taxonomists for standard genome sequencing and annotation.</title>
        <authorList>
            <consortium name="The Broad Institute Genomics Platform"/>
            <consortium name="The Broad Institute Genome Sequencing Center for Infectious Disease"/>
            <person name="Wu L."/>
            <person name="Ma J."/>
        </authorList>
    </citation>
    <scope>NUCLEOTIDE SEQUENCE [LARGE SCALE GENOMIC DNA]</scope>
    <source>
        <strain evidence="5">KCTC 52607</strain>
    </source>
</reference>
<gene>
    <name evidence="4" type="ORF">ACFODU_04380</name>
</gene>
<organism evidence="4 5">
    <name type="scientific">Alteraurantiacibacter palmitatis</name>
    <dbReference type="NCBI Taxonomy" id="2054628"/>
    <lineage>
        <taxon>Bacteria</taxon>
        <taxon>Pseudomonadati</taxon>
        <taxon>Pseudomonadota</taxon>
        <taxon>Alphaproteobacteria</taxon>
        <taxon>Sphingomonadales</taxon>
        <taxon>Erythrobacteraceae</taxon>
        <taxon>Alteraurantiacibacter</taxon>
    </lineage>
</organism>
<accession>A0ABV7E566</accession>
<dbReference type="InterPro" id="IPR052900">
    <property type="entry name" value="Phospholipid_Metab_Enz"/>
</dbReference>
<dbReference type="SUPFAM" id="SSF56300">
    <property type="entry name" value="Metallo-dependent phosphatases"/>
    <property type="match status" value="1"/>
</dbReference>
<keyword evidence="1" id="KW-0732">Signal</keyword>
<dbReference type="InterPro" id="IPR032093">
    <property type="entry name" value="PhoD_N"/>
</dbReference>
<dbReference type="PROSITE" id="PS51318">
    <property type="entry name" value="TAT"/>
    <property type="match status" value="1"/>
</dbReference>
<dbReference type="PANTHER" id="PTHR43606:SF2">
    <property type="entry name" value="ALKALINE PHOSPHATASE FAMILY PROTEIN (AFU_ORTHOLOGUE AFUA_5G03860)"/>
    <property type="match status" value="1"/>
</dbReference>
<dbReference type="Pfam" id="PF16655">
    <property type="entry name" value="PhoD_N"/>
    <property type="match status" value="1"/>
</dbReference>
<dbReference type="InterPro" id="IPR018946">
    <property type="entry name" value="PhoD-like_MPP"/>
</dbReference>
<protein>
    <submittedName>
        <fullName evidence="4">Alkaline phosphatase D family protein</fullName>
    </submittedName>
</protein>
<keyword evidence="5" id="KW-1185">Reference proteome</keyword>
<dbReference type="Gene3D" id="2.60.40.380">
    <property type="entry name" value="Purple acid phosphatase-like, N-terminal"/>
    <property type="match status" value="1"/>
</dbReference>
<dbReference type="EMBL" id="JBHRST010000004">
    <property type="protein sequence ID" value="MFC3097033.1"/>
    <property type="molecule type" value="Genomic_DNA"/>
</dbReference>
<name>A0ABV7E566_9SPHN</name>
<feature type="chain" id="PRO_5047224177" evidence="1">
    <location>
        <begin position="36"/>
        <end position="568"/>
    </location>
</feature>
<sequence>MIRTAPPLLRVNRRTALSGLALGAAAGAFPLPAAARTTGPFQHGVASGDPDATSVVLWTRATTSGPVMLTCELAEDLAFSRIIASHRIATGPDQDHTAKWLATGLQPGASYYYRFHFDGHVSPIGRARTLPAGHVDRLGIALASCSNFAFGHFHAYTAMAHDPAVDFVLHTGDYIYEYGHDGWGDDVAQALGRRHDPAHEIVSLSDYRRRHAQYKTDPGAQAMHAAHTFMACWDDHESTNNPWVGGAQNHQNATEGDWEARRAASIRAYYEWMPVREPGWPGTPGPDGREFWRNYVLGDLASLFTLESRHTARAEQADYAPLADVAGDAEAIARFRREVLDAPGRRMISQRCEADLERALRASVSAGQPWRLIGNAIPIARTDVPDLVALGVLPDPFAPGAPYSEGALSNARILALKGRAGLPFYPDTWDGYGWARERLYDMARGAGAADLIFLTGDSHSFWANSLKDARGRPVGVELGTAGVTSPGDFVESGFGDELSRRLDAAFAEHIPEVDWTDNMHQGYVRLDMRHDGATASFIAVDTVREATFRPFILNRKDISRDGGAIRFA</sequence>
<feature type="domain" description="Phospholipase D N-terminal" evidence="3">
    <location>
        <begin position="43"/>
        <end position="129"/>
    </location>
</feature>
<dbReference type="InterPro" id="IPR006311">
    <property type="entry name" value="TAT_signal"/>
</dbReference>
<dbReference type="PANTHER" id="PTHR43606">
    <property type="entry name" value="PHOSPHATASE, PUTATIVE (AFU_ORTHOLOGUE AFUA_6G08710)-RELATED"/>
    <property type="match status" value="1"/>
</dbReference>
<dbReference type="Pfam" id="PF09423">
    <property type="entry name" value="PhoD"/>
    <property type="match status" value="1"/>
</dbReference>
<feature type="domain" description="PhoD-like phosphatase metallophosphatase" evidence="2">
    <location>
        <begin position="141"/>
        <end position="537"/>
    </location>
</feature>
<dbReference type="Proteomes" id="UP001595456">
    <property type="component" value="Unassembled WGS sequence"/>
</dbReference>
<dbReference type="InterPro" id="IPR029052">
    <property type="entry name" value="Metallo-depent_PP-like"/>
</dbReference>
<dbReference type="InterPro" id="IPR038607">
    <property type="entry name" value="PhoD-like_sf"/>
</dbReference>
<evidence type="ECO:0000259" key="2">
    <source>
        <dbReference type="Pfam" id="PF09423"/>
    </source>
</evidence>
<evidence type="ECO:0000313" key="4">
    <source>
        <dbReference type="EMBL" id="MFC3097033.1"/>
    </source>
</evidence>
<evidence type="ECO:0000259" key="3">
    <source>
        <dbReference type="Pfam" id="PF16655"/>
    </source>
</evidence>
<evidence type="ECO:0000313" key="5">
    <source>
        <dbReference type="Proteomes" id="UP001595456"/>
    </source>
</evidence>